<sequence>MNRDLEMRVFVAVVDAGSFVAASEALRMSKAAVSRHVDALEQRLGARLLHRTTRRLSLTEAGRRFYPGAKAVLADIGEVEAMVSSDTLAPQGRVRVNVPVSFGICHLAPLWGEFLAAAPKVELDISLADRVVDLVEEGFDLAVRIGRLPSSSLVSRRLASTRMRLCAAPEYIERHGAPAAIEALSQHPVFAYSHWSEGDDWRFEGPQGPVAVRTQSRVYTNNGDTCRAIALAGGGIVLQPDFMVGSDLKAGRLVELLPQYQAPTLGIYVVYPSRKLLPARVKSLVAFLVKKFSQVNWG</sequence>
<dbReference type="Pfam" id="PF00126">
    <property type="entry name" value="HTH_1"/>
    <property type="match status" value="1"/>
</dbReference>
<protein>
    <submittedName>
        <fullName evidence="6">LysR family transcriptional regulator</fullName>
    </submittedName>
</protein>
<evidence type="ECO:0000256" key="1">
    <source>
        <dbReference type="ARBA" id="ARBA00009437"/>
    </source>
</evidence>
<evidence type="ECO:0000259" key="5">
    <source>
        <dbReference type="PROSITE" id="PS50931"/>
    </source>
</evidence>
<dbReference type="EMBL" id="RJUL01000002">
    <property type="protein sequence ID" value="ROQ29653.1"/>
    <property type="molecule type" value="Genomic_DNA"/>
</dbReference>
<dbReference type="Gene3D" id="1.10.10.10">
    <property type="entry name" value="Winged helix-like DNA-binding domain superfamily/Winged helix DNA-binding domain"/>
    <property type="match status" value="1"/>
</dbReference>
<evidence type="ECO:0000256" key="2">
    <source>
        <dbReference type="ARBA" id="ARBA00023015"/>
    </source>
</evidence>
<dbReference type="SUPFAM" id="SSF53850">
    <property type="entry name" value="Periplasmic binding protein-like II"/>
    <property type="match status" value="1"/>
</dbReference>
<dbReference type="InterPro" id="IPR036390">
    <property type="entry name" value="WH_DNA-bd_sf"/>
</dbReference>
<evidence type="ECO:0000256" key="4">
    <source>
        <dbReference type="ARBA" id="ARBA00023163"/>
    </source>
</evidence>
<evidence type="ECO:0000313" key="6">
    <source>
        <dbReference type="EMBL" id="ROQ29653.1"/>
    </source>
</evidence>
<dbReference type="GO" id="GO:0043565">
    <property type="term" value="F:sequence-specific DNA binding"/>
    <property type="evidence" value="ECO:0007669"/>
    <property type="project" value="TreeGrafter"/>
</dbReference>
<name>A0A3N1PM60_9GAMM</name>
<feature type="domain" description="HTH lysR-type" evidence="5">
    <location>
        <begin position="1"/>
        <end position="59"/>
    </location>
</feature>
<gene>
    <name evidence="6" type="ORF">EDC28_10217</name>
</gene>
<dbReference type="Pfam" id="PF03466">
    <property type="entry name" value="LysR_substrate"/>
    <property type="match status" value="1"/>
</dbReference>
<organism evidence="6 7">
    <name type="scientific">Gallaecimonas pentaromativorans</name>
    <dbReference type="NCBI Taxonomy" id="584787"/>
    <lineage>
        <taxon>Bacteria</taxon>
        <taxon>Pseudomonadati</taxon>
        <taxon>Pseudomonadota</taxon>
        <taxon>Gammaproteobacteria</taxon>
        <taxon>Enterobacterales</taxon>
        <taxon>Gallaecimonadaceae</taxon>
        <taxon>Gallaecimonas</taxon>
    </lineage>
</organism>
<evidence type="ECO:0000313" key="7">
    <source>
        <dbReference type="Proteomes" id="UP000268033"/>
    </source>
</evidence>
<keyword evidence="2" id="KW-0805">Transcription regulation</keyword>
<dbReference type="PANTHER" id="PTHR30537">
    <property type="entry name" value="HTH-TYPE TRANSCRIPTIONAL REGULATOR"/>
    <property type="match status" value="1"/>
</dbReference>
<dbReference type="STRING" id="584787.GCA_001247655_02416"/>
<dbReference type="InterPro" id="IPR036388">
    <property type="entry name" value="WH-like_DNA-bd_sf"/>
</dbReference>
<dbReference type="InterPro" id="IPR000847">
    <property type="entry name" value="LysR_HTH_N"/>
</dbReference>
<dbReference type="GO" id="GO:0003700">
    <property type="term" value="F:DNA-binding transcription factor activity"/>
    <property type="evidence" value="ECO:0007669"/>
    <property type="project" value="InterPro"/>
</dbReference>
<dbReference type="CDD" id="cd08422">
    <property type="entry name" value="PBP2_CrgA_like"/>
    <property type="match status" value="1"/>
</dbReference>
<dbReference type="AlphaFoldDB" id="A0A3N1PM60"/>
<dbReference type="InterPro" id="IPR005119">
    <property type="entry name" value="LysR_subst-bd"/>
</dbReference>
<reference evidence="6 7" key="1">
    <citation type="submission" date="2018-11" db="EMBL/GenBank/DDBJ databases">
        <title>Genomic Encyclopedia of Type Strains, Phase IV (KMG-IV): sequencing the most valuable type-strain genomes for metagenomic binning, comparative biology and taxonomic classification.</title>
        <authorList>
            <person name="Goeker M."/>
        </authorList>
    </citation>
    <scope>NUCLEOTIDE SEQUENCE [LARGE SCALE GENOMIC DNA]</scope>
    <source>
        <strain evidence="6 7">DSM 21945</strain>
    </source>
</reference>
<dbReference type="FunFam" id="3.40.190.290:FF:000001">
    <property type="entry name" value="Transcriptional regulator, LysR family"/>
    <property type="match status" value="1"/>
</dbReference>
<dbReference type="GO" id="GO:0006351">
    <property type="term" value="P:DNA-templated transcription"/>
    <property type="evidence" value="ECO:0007669"/>
    <property type="project" value="TreeGrafter"/>
</dbReference>
<dbReference type="FunFam" id="1.10.10.10:FF:000001">
    <property type="entry name" value="LysR family transcriptional regulator"/>
    <property type="match status" value="1"/>
</dbReference>
<evidence type="ECO:0000256" key="3">
    <source>
        <dbReference type="ARBA" id="ARBA00023125"/>
    </source>
</evidence>
<dbReference type="PANTHER" id="PTHR30537:SF5">
    <property type="entry name" value="HTH-TYPE TRANSCRIPTIONAL ACTIVATOR TTDR-RELATED"/>
    <property type="match status" value="1"/>
</dbReference>
<proteinExistence type="inferred from homology"/>
<comment type="caution">
    <text evidence="6">The sequence shown here is derived from an EMBL/GenBank/DDBJ whole genome shotgun (WGS) entry which is preliminary data.</text>
</comment>
<dbReference type="Proteomes" id="UP000268033">
    <property type="component" value="Unassembled WGS sequence"/>
</dbReference>
<keyword evidence="4" id="KW-0804">Transcription</keyword>
<dbReference type="Gene3D" id="3.40.190.290">
    <property type="match status" value="1"/>
</dbReference>
<accession>A0A3N1PM60</accession>
<dbReference type="SUPFAM" id="SSF46785">
    <property type="entry name" value="Winged helix' DNA-binding domain"/>
    <property type="match status" value="1"/>
</dbReference>
<comment type="similarity">
    <text evidence="1">Belongs to the LysR transcriptional regulatory family.</text>
</comment>
<dbReference type="InterPro" id="IPR058163">
    <property type="entry name" value="LysR-type_TF_proteobact-type"/>
</dbReference>
<keyword evidence="3" id="KW-0238">DNA-binding</keyword>
<keyword evidence="7" id="KW-1185">Reference proteome</keyword>
<dbReference type="PROSITE" id="PS50931">
    <property type="entry name" value="HTH_LYSR"/>
    <property type="match status" value="1"/>
</dbReference>
<dbReference type="RefSeq" id="WP_123420609.1">
    <property type="nucleotide sequence ID" value="NZ_RJUL01000002.1"/>
</dbReference>